<dbReference type="InterPro" id="IPR003593">
    <property type="entry name" value="AAA+_ATPase"/>
</dbReference>
<dbReference type="OrthoDB" id="203894at2759"/>
<dbReference type="Pfam" id="PF04707">
    <property type="entry name" value="PRELI"/>
    <property type="match status" value="1"/>
</dbReference>
<dbReference type="InterPro" id="IPR011704">
    <property type="entry name" value="ATPase_dyneun-rel_AAA"/>
</dbReference>
<dbReference type="Proteomes" id="UP000008312">
    <property type="component" value="Unassembled WGS sequence"/>
</dbReference>
<dbReference type="InterPro" id="IPR027417">
    <property type="entry name" value="P-loop_NTPase"/>
</dbReference>
<dbReference type="PANTHER" id="PTHR48103">
    <property type="entry name" value="MIDASIN-RELATED"/>
    <property type="match status" value="1"/>
</dbReference>
<dbReference type="GO" id="GO:0005634">
    <property type="term" value="C:nucleus"/>
    <property type="evidence" value="ECO:0007669"/>
    <property type="project" value="TreeGrafter"/>
</dbReference>
<organism evidence="6">
    <name type="scientific">Blastocystis hominis</name>
    <dbReference type="NCBI Taxonomy" id="12968"/>
    <lineage>
        <taxon>Eukaryota</taxon>
        <taxon>Sar</taxon>
        <taxon>Stramenopiles</taxon>
        <taxon>Bigyra</taxon>
        <taxon>Opalozoa</taxon>
        <taxon>Opalinata</taxon>
        <taxon>Blastocystidae</taxon>
        <taxon>Blastocystis</taxon>
    </lineage>
</organism>
<sequence>MKEDPPFIRETYQTRIRNQIVEDVIQYNIPVVIEGVTSSGKTFTVEQYCRRSLVPFVRYNFSPSSTTEELLGDMVITNDDIEKIKFQDGAFTDAFIHGKLLLMDEMSLAPPSVVQSVLSYLFGKKILHEGKDGSEERVMHRDFRIIATQNPAGSSYKRSNLSSAIRDCFRFITHDSTKQKYFPMIGKEERLEIITAMFGKDTKIGRRVCEIHDRADNRKNVSGREIDKGKDYTLRDCSRTKWMMETLMDKERIGERKALNRALQIAYNEDLKTNPVFKADITFSEAALDKECWKDVYDRVRLGLKSGCHVLLIGETEYVSRKYCRAIMEIMQSEGTSCEVIHCSSTSSTESAIGSYSLEKDTKGKPVPRFCPSPLLKAIENGGICVLQSMHLMKSNVIERLNSVLELSPADGHHHVVRFDERRERPEFEMSPKFRVIATTSEKGLLAFSPALRNRFLEVFVSHEDAKRFENSPELGKFTRDEIGEVIHDYSQTIDWFNQQELHRMACFAREVCEYELDESLIEMLAKQPPIPELRSLRSHRTEASRLFYCICKNKAVALCGPRGSGKSYAVREIIKQRHIKSYQVFSVSGETEFSTLMGSMDMNGDFRAGRLLQAVESGELVIFENAENMSAELLEMLDTVCDPFTDEFTYPASINHSIHPSFRALFVFTTRRVNSLPSLPAYFDICEMSPIQSDEAKELMNSEICKRLCDHVDSNEIPLNEVFTLDKICFNSPHPIIRVAALFADRIDRKELLERVIEEWKKTADTEVKQELEMANAVLSTPTVTAIKSPKNESSSLLQRGPLQTTVPIEYSLLKGVDMAVWAALFTLSISNFKQTHLPVLLVGDSDIAFEVTHLLFPNAAHMEMSRSMEMTHTFGEISVCRKEDIQYILRQTSIQNVDGTPMEVYREYLKRLLYGMVDNESLLMMRPGPILRSIMSNNSIVLNSINLLNDRLLPRLYSLLFSLDSQEFSLFEDYSQIQPEILGKSVNAIVTCEDPDYGRVAKKDQFIQVFCQPYSELEREKYKFENRDDYPLHILRKSDMLKNEFVNAEKVIPFYLRFLQSDLASRENLIQMGIMNEDLKEVSEFLQSSNKDDAMIQDLKKSISFLFTNDVIDDLYLSLQSKHPLLPTKTTIQLLASIVLADRSHLPLILEGDPGVGKTVSAENYFVKENLVYKRINFSNTITIDSLFGCYTIVNGSLQFRDGSITELLKRGDHSDQRIALLLDEVNLAPSDVLEVLLTLIRCYVNHDPFQVPGGDLIDIPSNMLIICCMNPASMSANRSTLPRQFYKYCIYHRDLKYTLNELFLTARQILSNLVKPGDESTENQILDLFEHSYNSYQKTSIPFSLRDVLKVDQIVNNGNNLSLETALWLVFACRYEESERKEIEKILKLEDTLKVDIIKQDDQCIVRGYWDIETQQMYSGSFKEYCFTSTEKVTIFKLSLALQSKRAILVYGSSPSGKSYCISNLALMWDKRCTSVFLNHESSPDVFIGRSTLGIDENGNECITFRKGPLLKAMESGDWIVIEDIHLANNDVMESLNSLCEENPTLKVLAGNEEITYSMRKKKGERKIHEAFRIFFTISDNTLKHFTGPFLSRCVIVYCDPISTQANVQEICQINGSIHDPCNFGIEESKTFRRCIRVINSEEREAFLYEFGHVPTDNTLISRIIKPKSIDYDLSEFINDALKLSETERMKRMTAIMEKICSSTKSAFMIEDSVILLSRCKTYFEKNFIYYIMDCAIKVLEMKDLQNCMMKRQKGKFAGVLRRWYLISSINPPLNYRYTMSNWDLYETTSLRNVFNIQDEELNIYLGLLFICDRRDELRRFMKDDLLIELCELTVSVLDNSDRSDTTEQMIKALIIIRESYLDVKKKERGLREKANRVDQMNLQEHIRSVTESIKCFPSEIKDSKPLNEIIGTMEELESAVKNYLLDHGEDDDDDEQGMKARFADAEYGCGKNLELKEHLRQAFKDGMIDSKTFKSLNLNVINTTYEKYKYDSFINKWTVKTSHLIYKLRVFKNYAFILSEYADVLKRLKLDVIDIFREFGYSSDLLPYLLTMLNALLNKDMQYLEWDKLMRDYSQYPFVTPVEVTQEEFETAIEMLFEKGWYKDDCLMMEYGLSDRSKQLDMLKQHLLQDCFSNTPARAIELKVPLIINAIDNNGDFEQFSYLEISQVGVEWKCDLPDHVKPGTIIPSDLLKMEQLLINPIVKSNDLLEIIWSSDCKLIIDDKLAILCPRKRTTIGNVVLDMMEKPILQSAMRKVIKEVNNIDEFVLKVIEIAQADCTEELDRLKKEWEDSNTRLIQNNEENNQRYNEVTKKRQELIEKYTKIAEEKTKNSGYSKEYEKKNDNTIKMYTYMYAVNSLNKTDLSYYLSWNEVHKHINEYTPQYDYHPFDFQMIYVPRNHELLRSNKNMDITFNPPEGLNDLIRVNTFRVSSDYIMNNGVSVTTGYLLVLPLAPFKWIIDIKLDGSNWKMSSGEIRVVYYTNRIGKLDQYYRYVYSSNSGHYETDYVMYFFLCLLNCMVYLRDRYRFYYNIPLSPDKLFMYDNMHKDMTLKYNPSIAYFGYYYYFKYECILYVTNSKASYYYSISCNEIHSGNDILPANELSFDKLRTSWTIDDYIRFGRHLSDIDYVDAIAKNDVLEYQQLYFNYSSFNWSRQSIIDEEKRKRDAYEYKKQETESIPQYFFPKESAGFNTQITGSSLNDVIVALYDGENASIGLPKNKTYIFPVSYIGQDGNQIVLPYLSTSNEVILELSGKNCDITRKQNSFIIIMKNNDIGRKNIKVTADLIRLADGEKLKSEEFTITYERKMLCNHFTTSAPCFISNYSYRNQYRILTTTLPIDVSVYINGKSEPYHINDYYSVKIVSNPIIEVLYTSKVQYLVSGQFFTFNSRGISLFEREYTKPNPINLAFAIKTNPETSVTKLQSLQMSQFLSAFSDLPLVIISSKSGEKKRILSLLNGCVNDTILPSIKHAAESVLKSVSYQQSSLQWNIVNTAVKSSTAVQNEIINNPQPGQNKEELFRVQSKSEPDNPQPGEQPKINFGKITDGVSKMIGRRVQVIAEREVSSRVTSKKVDEKAKKKAKNVNPKEKYRAVNYEAFLEIMNKVKMDELFDMVVKRRFTDKYVRPLSNSETLTQESFKEIGNLIDYYVVEAIRSKSVQFIELMIEKKYLTKKTHSVVNIIIDTNCSLRKNKLRMRTIISCILITVMRELGISFNLYVFCGRYKGVYIPVEDRSLHELISFLFDIEEVVKMPSTPLDLLTVEGQFDVKDPLVIISDGFSEQLMSPNEVVRNIIGEYSKMYLLCIKGRKEEKLNGSNQSLLESSLQANFHDNLIIIEKIGDLLDPSNLKTMDLFFDSEELDGYFTMDVISPMKYASALQDDLETIFESNKSLVSTHTVASSKPVRMVDISDENLLVYPKAIGETVVLTDLNKVIQGDNLFDAMSLSLFVPNKSTAFVASTSGTSIHMANYIKYLVSKTGDGKFFKKLGSEKIRSYNASIVIDCSSIAFSDTNRIHSLVTIFSILRNLSNMQLPCIDLWVASRDIIRVATGISSMDLWENNIVASLYQSLLSPCQNTCLPDCIRYACCTCNARSFQSVMMVLTNGVLCDESREEIKSIVSGIEMTYLGIGIGLYLCKFEDLFPTMIWNSNPFFLSETLSNLTNELISEDLNAVPEKKIDVVVKEKKFGKSYKEMTKRICSIPSSYETTLSNVRFADVTDGPNALKKIGDINNSKYDLGVDGAFGDYSILFIILYLCRGEKDENGKVIDEYITEQVLMYGKEVSGETFSPVLKLGDKEVNGQPIGKGFKIGYAYDYKTAINALSSGRYRVTFITCSPGDGIMAKECDKDVDQYADAFVSCVHEFNMRGGGVFWFLENYPFTYEADLYFKQFYKFEAVGDKDVNIPGGNVMERVKAAKPKAGHFITIGGKALDFHNLSRLDFGIVRIFEGRTLCTLNERKLEKIGFRVFAKENGGYTSIMVKEKKEGSREGRMIIDTAASKLFLEFTEDGTARWISNAAVWLCSTEEFEEERSLDPSLKSGIKMNGVHLPGKKPMEKRETACTQKQRKPANFCMSVVIDTTGSMSSYINATRENIVEILNQLKKIEKNYHLPRGGIVGQVVQYKNFHDTLLGETSEYITDDFTKLQAKLASFRTSGGGDGSMKDSVFQHTYDYNWERVTSSFWRKYWHPRCSHSKAFVISRKIDSEGRLVTKRLHVVYQEVPAFIRAIIGNVASYAGEESIVDPKNKTLTLRTKNLTLNSIALCDELCLYTPLDGDSSKTHYTKSIHVHGWLFGFLNNQIENWCVDVDKKNRGNGIAVMDDIIESFSSFMIPNVNQL</sequence>
<feature type="region of interest" description="Disordered" evidence="4">
    <location>
        <begin position="3005"/>
        <end position="3040"/>
    </location>
</feature>
<keyword evidence="2" id="KW-0067">ATP-binding</keyword>
<feature type="domain" description="PRELI/MSF1" evidence="5">
    <location>
        <begin position="4155"/>
        <end position="4326"/>
    </location>
</feature>
<dbReference type="Gene3D" id="3.40.50.300">
    <property type="entry name" value="P-loop containing nucleotide triphosphate hydrolases"/>
    <property type="match status" value="5"/>
</dbReference>
<feature type="coiled-coil region" evidence="3">
    <location>
        <begin position="2271"/>
        <end position="2330"/>
    </location>
</feature>
<dbReference type="GO" id="GO:0000055">
    <property type="term" value="P:ribosomal large subunit export from nucleus"/>
    <property type="evidence" value="ECO:0007669"/>
    <property type="project" value="TreeGrafter"/>
</dbReference>
<proteinExistence type="predicted"/>
<keyword evidence="7" id="KW-1185">Reference proteome</keyword>
<dbReference type="Gene3D" id="3.40.50.410">
    <property type="entry name" value="von Willebrand factor, type A domain"/>
    <property type="match status" value="1"/>
</dbReference>
<feature type="compositionally biased region" description="Basic and acidic residues" evidence="4">
    <location>
        <begin position="3014"/>
        <end position="3027"/>
    </location>
</feature>
<dbReference type="GO" id="GO:0016887">
    <property type="term" value="F:ATP hydrolysis activity"/>
    <property type="evidence" value="ECO:0007669"/>
    <property type="project" value="InterPro"/>
</dbReference>
<dbReference type="InterPro" id="IPR036465">
    <property type="entry name" value="vWFA_dom_sf"/>
</dbReference>
<evidence type="ECO:0000259" key="5">
    <source>
        <dbReference type="PROSITE" id="PS50904"/>
    </source>
</evidence>
<evidence type="ECO:0000256" key="4">
    <source>
        <dbReference type="SAM" id="MobiDB-lite"/>
    </source>
</evidence>
<dbReference type="PANTHER" id="PTHR48103:SF2">
    <property type="entry name" value="MIDASIN"/>
    <property type="match status" value="1"/>
</dbReference>
<dbReference type="SUPFAM" id="SSF52540">
    <property type="entry name" value="P-loop containing nucleoside triphosphate hydrolases"/>
    <property type="match status" value="5"/>
</dbReference>
<evidence type="ECO:0000313" key="6">
    <source>
        <dbReference type="EMBL" id="CBK24160.2"/>
    </source>
</evidence>
<keyword evidence="3" id="KW-0175">Coiled coil</keyword>
<dbReference type="InParanoid" id="D8M7X1"/>
<dbReference type="Pfam" id="PF07728">
    <property type="entry name" value="AAA_5"/>
    <property type="match status" value="4"/>
</dbReference>
<keyword evidence="1" id="KW-0547">Nucleotide-binding</keyword>
<dbReference type="RefSeq" id="XP_012898208.1">
    <property type="nucleotide sequence ID" value="XM_013042754.1"/>
</dbReference>
<protein>
    <recommendedName>
        <fullName evidence="5">PRELI/MSF1 domain-containing protein</fullName>
    </recommendedName>
</protein>
<evidence type="ECO:0000313" key="7">
    <source>
        <dbReference type="Proteomes" id="UP000008312"/>
    </source>
</evidence>
<dbReference type="GO" id="GO:0000027">
    <property type="term" value="P:ribosomal large subunit assembly"/>
    <property type="evidence" value="ECO:0007669"/>
    <property type="project" value="TreeGrafter"/>
</dbReference>
<accession>D8M7X1</accession>
<evidence type="ECO:0000256" key="1">
    <source>
        <dbReference type="ARBA" id="ARBA00022741"/>
    </source>
</evidence>
<dbReference type="InterPro" id="IPR006797">
    <property type="entry name" value="PRELI/MSF1_dom"/>
</dbReference>
<dbReference type="GeneID" id="24920979"/>
<dbReference type="SMART" id="SM00382">
    <property type="entry name" value="AAA"/>
    <property type="match status" value="4"/>
</dbReference>
<gene>
    <name evidence="6" type="ORF">GSBLH_T00003926001</name>
</gene>
<evidence type="ECO:0000256" key="3">
    <source>
        <dbReference type="SAM" id="Coils"/>
    </source>
</evidence>
<dbReference type="GO" id="GO:0005524">
    <property type="term" value="F:ATP binding"/>
    <property type="evidence" value="ECO:0007669"/>
    <property type="project" value="UniProtKB-KW"/>
</dbReference>
<evidence type="ECO:0000256" key="2">
    <source>
        <dbReference type="ARBA" id="ARBA00022840"/>
    </source>
</evidence>
<dbReference type="EMBL" id="FN668683">
    <property type="protein sequence ID" value="CBK24160.2"/>
    <property type="molecule type" value="Genomic_DNA"/>
</dbReference>
<reference evidence="6" key="1">
    <citation type="submission" date="2010-02" db="EMBL/GenBank/DDBJ databases">
        <title>Sequencing and annotation of the Blastocystis hominis genome.</title>
        <authorList>
            <person name="Wincker P."/>
        </authorList>
    </citation>
    <scope>NUCLEOTIDE SEQUENCE</scope>
    <source>
        <strain evidence="6">Singapore isolate B</strain>
    </source>
</reference>
<dbReference type="PROSITE" id="PS50904">
    <property type="entry name" value="PRELI_MSF1"/>
    <property type="match status" value="1"/>
</dbReference>
<name>D8M7X1_BLAHO</name>
<dbReference type="GO" id="GO:0030687">
    <property type="term" value="C:preribosome, large subunit precursor"/>
    <property type="evidence" value="ECO:0007669"/>
    <property type="project" value="TreeGrafter"/>
</dbReference>